<reference evidence="3 4" key="1">
    <citation type="journal article" date="2018" name="Mol. Biol. Evol.">
        <title>Broad Genomic Sampling Reveals a Smut Pathogenic Ancestry of the Fungal Clade Ustilaginomycotina.</title>
        <authorList>
            <person name="Kijpornyongpan T."/>
            <person name="Mondo S.J."/>
            <person name="Barry K."/>
            <person name="Sandor L."/>
            <person name="Lee J."/>
            <person name="Lipzen A."/>
            <person name="Pangilinan J."/>
            <person name="LaButti K."/>
            <person name="Hainaut M."/>
            <person name="Henrissat B."/>
            <person name="Grigoriev I.V."/>
            <person name="Spatafora J.W."/>
            <person name="Aime M.C."/>
        </authorList>
    </citation>
    <scope>NUCLEOTIDE SEQUENCE [LARGE SCALE GENOMIC DNA]</scope>
    <source>
        <strain evidence="3 4">MCA 3882</strain>
    </source>
</reference>
<organism evidence="3 4">
    <name type="scientific">Meira miltonrushii</name>
    <dbReference type="NCBI Taxonomy" id="1280837"/>
    <lineage>
        <taxon>Eukaryota</taxon>
        <taxon>Fungi</taxon>
        <taxon>Dikarya</taxon>
        <taxon>Basidiomycota</taxon>
        <taxon>Ustilaginomycotina</taxon>
        <taxon>Exobasidiomycetes</taxon>
        <taxon>Exobasidiales</taxon>
        <taxon>Brachybasidiaceae</taxon>
        <taxon>Meira</taxon>
    </lineage>
</organism>
<protein>
    <submittedName>
        <fullName evidence="3">Uncharacterized protein</fullName>
    </submittedName>
</protein>
<dbReference type="EMBL" id="KZ819606">
    <property type="protein sequence ID" value="PWN32220.1"/>
    <property type="molecule type" value="Genomic_DNA"/>
</dbReference>
<evidence type="ECO:0000256" key="1">
    <source>
        <dbReference type="SAM" id="MobiDB-lite"/>
    </source>
</evidence>
<feature type="compositionally biased region" description="Polar residues" evidence="1">
    <location>
        <begin position="129"/>
        <end position="138"/>
    </location>
</feature>
<dbReference type="AlphaFoldDB" id="A0A316V3W0"/>
<dbReference type="GeneID" id="37023273"/>
<feature type="chain" id="PRO_5016393132" evidence="2">
    <location>
        <begin position="22"/>
        <end position="138"/>
    </location>
</feature>
<evidence type="ECO:0000256" key="2">
    <source>
        <dbReference type="SAM" id="SignalP"/>
    </source>
</evidence>
<evidence type="ECO:0000313" key="4">
    <source>
        <dbReference type="Proteomes" id="UP000245771"/>
    </source>
</evidence>
<keyword evidence="4" id="KW-1185">Reference proteome</keyword>
<sequence length="138" mass="15370">MMHKYVLIVFSVLLLISFTHCEPIPFRGGSVEHKTLTAEEVASHKKAEEEAMIEAVSKEGEASAKHKASSRFSVDRSYYLANKVEERNYANRHRKNVKELAKIPDGGHVQLRKSESGNRSRYKVVKAPASSSIPGSTS</sequence>
<proteinExistence type="predicted"/>
<evidence type="ECO:0000313" key="3">
    <source>
        <dbReference type="EMBL" id="PWN32220.1"/>
    </source>
</evidence>
<name>A0A316V3W0_9BASI</name>
<accession>A0A316V3W0</accession>
<gene>
    <name evidence="3" type="ORF">FA14DRAFT_186007</name>
</gene>
<dbReference type="RefSeq" id="XP_025352522.1">
    <property type="nucleotide sequence ID" value="XM_025501492.1"/>
</dbReference>
<keyword evidence="2" id="KW-0732">Signal</keyword>
<dbReference type="Proteomes" id="UP000245771">
    <property type="component" value="Unassembled WGS sequence"/>
</dbReference>
<feature type="signal peptide" evidence="2">
    <location>
        <begin position="1"/>
        <end position="21"/>
    </location>
</feature>
<feature type="region of interest" description="Disordered" evidence="1">
    <location>
        <begin position="90"/>
        <end position="138"/>
    </location>
</feature>
<dbReference type="InParanoid" id="A0A316V3W0"/>